<dbReference type="PANTHER" id="PTHR46865">
    <property type="entry name" value="OXIDOREDUCTASE-RELATED"/>
    <property type="match status" value="1"/>
</dbReference>
<dbReference type="Proteomes" id="UP000077701">
    <property type="component" value="Unassembled WGS sequence"/>
</dbReference>
<dbReference type="EMBL" id="BDCX01000020">
    <property type="protein sequence ID" value="GAT70939.1"/>
    <property type="molecule type" value="Genomic_DNA"/>
</dbReference>
<keyword evidence="2" id="KW-0503">Monooxygenase</keyword>
<feature type="domain" description="FAD-binding" evidence="1">
    <location>
        <begin position="2"/>
        <end position="330"/>
    </location>
</feature>
<proteinExistence type="predicted"/>
<evidence type="ECO:0000259" key="1">
    <source>
        <dbReference type="Pfam" id="PF01494"/>
    </source>
</evidence>
<dbReference type="GO" id="GO:0004497">
    <property type="term" value="F:monooxygenase activity"/>
    <property type="evidence" value="ECO:0007669"/>
    <property type="project" value="UniProtKB-KW"/>
</dbReference>
<reference evidence="2 3" key="1">
    <citation type="journal article" date="2016" name="Genome Announc.">
        <title>Draft Genome Sequence of Planomonospora sphaerica JCM9374, a Rare Actinomycete.</title>
        <authorList>
            <person name="Dohra H."/>
            <person name="Suzuki T."/>
            <person name="Inoue Y."/>
            <person name="Kodani S."/>
        </authorList>
    </citation>
    <scope>NUCLEOTIDE SEQUENCE [LARGE SCALE GENOMIC DNA]</scope>
    <source>
        <strain evidence="2 3">JCM 9374</strain>
    </source>
</reference>
<organism evidence="2 3">
    <name type="scientific">Planomonospora sphaerica</name>
    <dbReference type="NCBI Taxonomy" id="161355"/>
    <lineage>
        <taxon>Bacteria</taxon>
        <taxon>Bacillati</taxon>
        <taxon>Actinomycetota</taxon>
        <taxon>Actinomycetes</taxon>
        <taxon>Streptosporangiales</taxon>
        <taxon>Streptosporangiaceae</taxon>
        <taxon>Planomonospora</taxon>
    </lineage>
</organism>
<accession>A0A161LYK8</accession>
<protein>
    <submittedName>
        <fullName evidence="2">Monooxygenase FAD-binding protein</fullName>
    </submittedName>
</protein>
<keyword evidence="2" id="KW-0560">Oxidoreductase</keyword>
<keyword evidence="3" id="KW-1185">Reference proteome</keyword>
<dbReference type="PRINTS" id="PR00420">
    <property type="entry name" value="RNGMNOXGNASE"/>
</dbReference>
<dbReference type="PANTHER" id="PTHR46865:SF8">
    <property type="entry name" value="POSSIBLE OXIDOREDUCTASE"/>
    <property type="match status" value="1"/>
</dbReference>
<dbReference type="Gene3D" id="3.50.50.60">
    <property type="entry name" value="FAD/NAD(P)-binding domain"/>
    <property type="match status" value="1"/>
</dbReference>
<dbReference type="InterPro" id="IPR002938">
    <property type="entry name" value="FAD-bd"/>
</dbReference>
<reference evidence="3" key="2">
    <citation type="submission" date="2016-04" db="EMBL/GenBank/DDBJ databases">
        <title>Planomonospora sphaerica JCM9374 whole genome shotgun sequence.</title>
        <authorList>
            <person name="Suzuki T."/>
            <person name="Dohra H."/>
            <person name="Kodani S."/>
        </authorList>
    </citation>
    <scope>NUCLEOTIDE SEQUENCE [LARGE SCALE GENOMIC DNA]</scope>
    <source>
        <strain evidence="3">JCM 9374</strain>
    </source>
</reference>
<name>A0A161LYK8_9ACTN</name>
<evidence type="ECO:0000313" key="3">
    <source>
        <dbReference type="Proteomes" id="UP000077701"/>
    </source>
</evidence>
<gene>
    <name evidence="2" type="ORF">PS9374_06628</name>
</gene>
<dbReference type="Pfam" id="PF01494">
    <property type="entry name" value="FAD_binding_3"/>
    <property type="match status" value="1"/>
</dbReference>
<comment type="caution">
    <text evidence="2">The sequence shown here is derived from an EMBL/GenBank/DDBJ whole genome shotgun (WGS) entry which is preliminary data.</text>
</comment>
<evidence type="ECO:0000313" key="2">
    <source>
        <dbReference type="EMBL" id="GAT70939.1"/>
    </source>
</evidence>
<sequence length="382" mass="41048">MRVLICGAGIAGLTLGWWLRRAGAEVTLVERAAGPRDDGYMIDFFGAGYDVAERMGILAELHGVSADIAEIVYLDGHGRRAGGLSYDSARAMAGGRVLSIMRGELERILRSSLDPGAEIRYGTSVTAIRDVPGGVDVELTDGSVHRADLLVGADGLHSVVRRLVFGPEERYLRLLGYHTASYLVRDAELAEEVGRRALLVGVPDRQAGIYPTRGGDLAAWLVHASPGTALPADTRAEITSRYRGMGGLVDRVLAHCPEDPYYDQVAQIRMPGWTRGRVTLLGDAAHAVSLMAGQGSSMAMAGAHLLSTELLGAGVEAALERYERRMRPFALGKQRSGRGAARWMVPHQAWRIALRNRLFGLADLPGGTAVMGRAFRRLSAGV</sequence>
<dbReference type="AlphaFoldDB" id="A0A161LYK8"/>
<dbReference type="SUPFAM" id="SSF51905">
    <property type="entry name" value="FAD/NAD(P)-binding domain"/>
    <property type="match status" value="1"/>
</dbReference>
<dbReference type="InterPro" id="IPR051704">
    <property type="entry name" value="FAD_aromatic-hydroxylase"/>
</dbReference>
<dbReference type="InterPro" id="IPR036188">
    <property type="entry name" value="FAD/NAD-bd_sf"/>
</dbReference>
<dbReference type="RefSeq" id="WP_068903632.1">
    <property type="nucleotide sequence ID" value="NZ_BDCX01000020.1"/>
</dbReference>
<dbReference type="GO" id="GO:0071949">
    <property type="term" value="F:FAD binding"/>
    <property type="evidence" value="ECO:0007669"/>
    <property type="project" value="InterPro"/>
</dbReference>
<dbReference type="OrthoDB" id="3356051at2"/>
<dbReference type="STRING" id="161355.PS9374_06628"/>